<feature type="binding site" evidence="5">
    <location>
        <position position="135"/>
    </location>
    <ligand>
        <name>S-adenosyl-L-methionine</name>
        <dbReference type="ChEBI" id="CHEBI:59789"/>
    </ligand>
</feature>
<dbReference type="Pfam" id="PF01189">
    <property type="entry name" value="Methyltr_RsmB-F"/>
    <property type="match status" value="1"/>
</dbReference>
<evidence type="ECO:0000256" key="3">
    <source>
        <dbReference type="ARBA" id="ARBA00022691"/>
    </source>
</evidence>
<comment type="caution">
    <text evidence="7">The sequence shown here is derived from an EMBL/GenBank/DDBJ whole genome shotgun (WGS) entry which is preliminary data.</text>
</comment>
<feature type="binding site" evidence="5">
    <location>
        <begin position="112"/>
        <end position="118"/>
    </location>
    <ligand>
        <name>S-adenosyl-L-methionine</name>
        <dbReference type="ChEBI" id="CHEBI:59789"/>
    </ligand>
</feature>
<accession>A0A0C1YB23</accession>
<dbReference type="InterPro" id="IPR029063">
    <property type="entry name" value="SAM-dependent_MTases_sf"/>
</dbReference>
<evidence type="ECO:0000313" key="7">
    <source>
        <dbReference type="EMBL" id="NEV65828.1"/>
    </source>
</evidence>
<name>A0A0C1YB23_9CYAN</name>
<evidence type="ECO:0000256" key="4">
    <source>
        <dbReference type="ARBA" id="ARBA00022884"/>
    </source>
</evidence>
<reference evidence="7" key="3">
    <citation type="submission" date="2020-02" db="EMBL/GenBank/DDBJ databases">
        <authorList>
            <person name="Sarangi A.N."/>
            <person name="Ghosh S."/>
            <person name="Mukherjee M."/>
            <person name="Tripathy S."/>
        </authorList>
    </citation>
    <scope>NUCLEOTIDE SEQUENCE</scope>
    <source>
        <strain evidence="7">BDU141951</strain>
    </source>
</reference>
<evidence type="ECO:0000256" key="1">
    <source>
        <dbReference type="ARBA" id="ARBA00022603"/>
    </source>
</evidence>
<feature type="active site" description="Nucleophile" evidence="5">
    <location>
        <position position="233"/>
    </location>
</feature>
<keyword evidence="1 5" id="KW-0489">Methyltransferase</keyword>
<dbReference type="EMBL" id="JTHE02000002">
    <property type="protein sequence ID" value="NEV65828.1"/>
    <property type="molecule type" value="Genomic_DNA"/>
</dbReference>
<dbReference type="GO" id="GO:0003723">
    <property type="term" value="F:RNA binding"/>
    <property type="evidence" value="ECO:0007669"/>
    <property type="project" value="UniProtKB-UniRule"/>
</dbReference>
<evidence type="ECO:0000259" key="6">
    <source>
        <dbReference type="PROSITE" id="PS51686"/>
    </source>
</evidence>
<keyword evidence="3 5" id="KW-0949">S-adenosyl-L-methionine</keyword>
<dbReference type="PROSITE" id="PS51686">
    <property type="entry name" value="SAM_MT_RSMB_NOP"/>
    <property type="match status" value="1"/>
</dbReference>
<dbReference type="InterPro" id="IPR001678">
    <property type="entry name" value="MeTrfase_RsmB-F_NOP2_dom"/>
</dbReference>
<keyword evidence="4 5" id="KW-0694">RNA-binding</keyword>
<reference evidence="7" key="1">
    <citation type="submission" date="2014-11" db="EMBL/GenBank/DDBJ databases">
        <authorList>
            <person name="Malar M.C."/>
            <person name="Sen D."/>
            <person name="Tripathy S."/>
        </authorList>
    </citation>
    <scope>NUCLEOTIDE SEQUENCE</scope>
    <source>
        <strain evidence="7">BDU141951</strain>
    </source>
</reference>
<gene>
    <name evidence="7" type="ORF">QQ91_001715</name>
</gene>
<reference evidence="7" key="2">
    <citation type="journal article" date="2015" name="Genome Announc.">
        <title>Draft Genome Sequence of Filamentous Marine Cyanobacterium Lyngbya confervoides Strain BDU141951.</title>
        <authorList>
            <person name="Chandrababunaidu M.M."/>
            <person name="Sen D."/>
            <person name="Tripathy S."/>
        </authorList>
    </citation>
    <scope>NUCLEOTIDE SEQUENCE</scope>
    <source>
        <strain evidence="7">BDU141951</strain>
    </source>
</reference>
<dbReference type="PANTHER" id="PTHR22807:SF30">
    <property type="entry name" value="28S RRNA (CYTOSINE(4447)-C(5))-METHYLTRANSFERASE-RELATED"/>
    <property type="match status" value="1"/>
</dbReference>
<dbReference type="InterPro" id="IPR023267">
    <property type="entry name" value="RCMT"/>
</dbReference>
<sequence>MSEPSKSLPKLAARLFAETGDRAAFIQSLTAPQPLAPSILWTRPKPPDLDWPTLPSLSWQPSQVDRLAGDHRPGQHPLHEQGYYYCLDFSSVFAVSLLQAIAEPIEVAIDLCAAPGGKSLCTWVMQTPQRLLCNEVIRKRVKILIANLKRCGAMEAIVLNQDPAVLAEHLPYSAQLVLVDAPCSGQSLLAKGQEVPGCFHKVTINRNANRQKRILANAAQLVQANGYLLYSTCTYAPQENEQVCQWFLKRFPDFQAVPVKAMAAFQSHLTPSPCYRLWPQSGLGAGAFAMLLQRQQGSRQPLNEDFLAQSQFKLHPKNL</sequence>
<feature type="domain" description="SAM-dependent MTase RsmB/NOP-type" evidence="6">
    <location>
        <begin position="1"/>
        <end position="295"/>
    </location>
</feature>
<evidence type="ECO:0000256" key="5">
    <source>
        <dbReference type="PROSITE-ProRule" id="PRU01023"/>
    </source>
</evidence>
<feature type="binding site" evidence="5">
    <location>
        <position position="180"/>
    </location>
    <ligand>
        <name>S-adenosyl-L-methionine</name>
        <dbReference type="ChEBI" id="CHEBI:59789"/>
    </ligand>
</feature>
<dbReference type="GO" id="GO:0001510">
    <property type="term" value="P:RNA methylation"/>
    <property type="evidence" value="ECO:0007669"/>
    <property type="project" value="InterPro"/>
</dbReference>
<keyword evidence="2 5" id="KW-0808">Transferase</keyword>
<proteinExistence type="inferred from homology"/>
<protein>
    <submittedName>
        <fullName evidence="7">RsmB/NOP family class I SAM-dependent RNA methyltransferase</fullName>
    </submittedName>
</protein>
<dbReference type="Gene3D" id="3.40.50.150">
    <property type="entry name" value="Vaccinia Virus protein VP39"/>
    <property type="match status" value="1"/>
</dbReference>
<dbReference type="InterPro" id="IPR049560">
    <property type="entry name" value="MeTrfase_RsmB-F_NOP2_cat"/>
</dbReference>
<dbReference type="AlphaFoldDB" id="A0A0C1YB23"/>
<evidence type="ECO:0000256" key="2">
    <source>
        <dbReference type="ARBA" id="ARBA00022679"/>
    </source>
</evidence>
<feature type="binding site" evidence="5">
    <location>
        <position position="162"/>
    </location>
    <ligand>
        <name>S-adenosyl-L-methionine</name>
        <dbReference type="ChEBI" id="CHEBI:59789"/>
    </ligand>
</feature>
<organism evidence="7">
    <name type="scientific">Lyngbya confervoides BDU141951</name>
    <dbReference type="NCBI Taxonomy" id="1574623"/>
    <lineage>
        <taxon>Bacteria</taxon>
        <taxon>Bacillati</taxon>
        <taxon>Cyanobacteriota</taxon>
        <taxon>Cyanophyceae</taxon>
        <taxon>Oscillatoriophycideae</taxon>
        <taxon>Oscillatoriales</taxon>
        <taxon>Microcoleaceae</taxon>
        <taxon>Lyngbya</taxon>
    </lineage>
</organism>
<comment type="similarity">
    <text evidence="5">Belongs to the class I-like SAM-binding methyltransferase superfamily. RsmB/NOP family.</text>
</comment>
<dbReference type="SUPFAM" id="SSF53335">
    <property type="entry name" value="S-adenosyl-L-methionine-dependent methyltransferases"/>
    <property type="match status" value="1"/>
</dbReference>
<dbReference type="GO" id="GO:0008173">
    <property type="term" value="F:RNA methyltransferase activity"/>
    <property type="evidence" value="ECO:0007669"/>
    <property type="project" value="InterPro"/>
</dbReference>
<dbReference type="PRINTS" id="PR02008">
    <property type="entry name" value="RCMTFAMILY"/>
</dbReference>
<dbReference type="PANTHER" id="PTHR22807">
    <property type="entry name" value="NOP2 YEAST -RELATED NOL1/NOP2/FMU SUN DOMAIN-CONTAINING"/>
    <property type="match status" value="1"/>
</dbReference>